<evidence type="ECO:0008006" key="3">
    <source>
        <dbReference type="Google" id="ProtNLM"/>
    </source>
</evidence>
<dbReference type="SUPFAM" id="SSF50630">
    <property type="entry name" value="Acid proteases"/>
    <property type="match status" value="1"/>
</dbReference>
<dbReference type="CDD" id="cd00303">
    <property type="entry name" value="retropepsin_like"/>
    <property type="match status" value="1"/>
</dbReference>
<accession>A0ABR0WBW9</accession>
<gene>
    <name evidence="1" type="ORF">DH2020_021440</name>
</gene>
<protein>
    <recommendedName>
        <fullName evidence="3">Peptidase A2 domain-containing protein</fullName>
    </recommendedName>
</protein>
<dbReference type="Proteomes" id="UP001318860">
    <property type="component" value="Unassembled WGS sequence"/>
</dbReference>
<proteinExistence type="predicted"/>
<evidence type="ECO:0000313" key="1">
    <source>
        <dbReference type="EMBL" id="KAK6144620.1"/>
    </source>
</evidence>
<evidence type="ECO:0000313" key="2">
    <source>
        <dbReference type="Proteomes" id="UP001318860"/>
    </source>
</evidence>
<organism evidence="1 2">
    <name type="scientific">Rehmannia glutinosa</name>
    <name type="common">Chinese foxglove</name>
    <dbReference type="NCBI Taxonomy" id="99300"/>
    <lineage>
        <taxon>Eukaryota</taxon>
        <taxon>Viridiplantae</taxon>
        <taxon>Streptophyta</taxon>
        <taxon>Embryophyta</taxon>
        <taxon>Tracheophyta</taxon>
        <taxon>Spermatophyta</taxon>
        <taxon>Magnoliopsida</taxon>
        <taxon>eudicotyledons</taxon>
        <taxon>Gunneridae</taxon>
        <taxon>Pentapetalae</taxon>
        <taxon>asterids</taxon>
        <taxon>lamiids</taxon>
        <taxon>Lamiales</taxon>
        <taxon>Orobanchaceae</taxon>
        <taxon>Rehmannieae</taxon>
        <taxon>Rehmannia</taxon>
    </lineage>
</organism>
<dbReference type="InterPro" id="IPR021109">
    <property type="entry name" value="Peptidase_aspartic_dom_sf"/>
</dbReference>
<reference evidence="1 2" key="1">
    <citation type="journal article" date="2021" name="Comput. Struct. Biotechnol. J.">
        <title>De novo genome assembly of the potent medicinal plant Rehmannia glutinosa using nanopore technology.</title>
        <authorList>
            <person name="Ma L."/>
            <person name="Dong C."/>
            <person name="Song C."/>
            <person name="Wang X."/>
            <person name="Zheng X."/>
            <person name="Niu Y."/>
            <person name="Chen S."/>
            <person name="Feng W."/>
        </authorList>
    </citation>
    <scope>NUCLEOTIDE SEQUENCE [LARGE SCALE GENOMIC DNA]</scope>
    <source>
        <strain evidence="1">DH-2019</strain>
    </source>
</reference>
<name>A0ABR0WBW9_REHGL</name>
<keyword evidence="2" id="KW-1185">Reference proteome</keyword>
<dbReference type="Pfam" id="PF13650">
    <property type="entry name" value="Asp_protease_2"/>
    <property type="match status" value="1"/>
</dbReference>
<comment type="caution">
    <text evidence="1">The sequence shown here is derived from an EMBL/GenBank/DDBJ whole genome shotgun (WGS) entry which is preliminary data.</text>
</comment>
<dbReference type="Gene3D" id="2.40.70.10">
    <property type="entry name" value="Acid Proteases"/>
    <property type="match status" value="1"/>
</dbReference>
<sequence>MATIKTYPVKVMIDSGASHCFIFDSTAHRLGLPIDDSGHTQVRLGDGKRKAIIGLCSGITLNIGSAQFQVTCYVFPLGGVDVILGVSWLATLGDVQTKWAKLTMDFWVDGKLISIRGDPSLARRGILAASIHKLQDVEECWVLWVYRQRGKQIGVVRDDVDNAGVEGAD</sequence>
<dbReference type="EMBL" id="JABTTQ020000012">
    <property type="protein sequence ID" value="KAK6144620.1"/>
    <property type="molecule type" value="Genomic_DNA"/>
</dbReference>